<evidence type="ECO:0000259" key="5">
    <source>
        <dbReference type="Pfam" id="PF08501"/>
    </source>
</evidence>
<keyword evidence="3" id="KW-0028">Amino-acid biosynthesis</keyword>
<name>A0A1M7TSZ2_9RHOB</name>
<sequence>MSCEPDLKLGLIGDNIARSRSPLLHRLAGEQHGLRVQYDRLIPRDLGEDFDAVFARCAGGGYRGVNVTYPYKERAAAKVIVEDPLVRAIGAVNTVLFEPDGPRGCNTDYTGFIAAYRAARGEASPGVCCLIGAGGVGRALAFGLVALGADEIRLVDSRAEKAEALARDLRAVSAASKVAVFAEAADAARGASGILNGTPVGMVGHDGTPLDAQGMRGAAWAFDAVYTPVDTLFLRDADAQGLETISGYELFFWQGVHAWAHFAGLPLDEARLRVALLERGEAA</sequence>
<dbReference type="InterPro" id="IPR001557">
    <property type="entry name" value="L-lactate/malate_DH"/>
</dbReference>
<dbReference type="GO" id="GO:0009073">
    <property type="term" value="P:aromatic amino acid family biosynthetic process"/>
    <property type="evidence" value="ECO:0007669"/>
    <property type="project" value="UniProtKB-KW"/>
</dbReference>
<evidence type="ECO:0000256" key="2">
    <source>
        <dbReference type="ARBA" id="ARBA00023002"/>
    </source>
</evidence>
<dbReference type="SUPFAM" id="SSF51735">
    <property type="entry name" value="NAD(P)-binding Rossmann-fold domains"/>
    <property type="match status" value="1"/>
</dbReference>
<protein>
    <submittedName>
        <fullName evidence="6">Shikimate dehydrogenase</fullName>
    </submittedName>
</protein>
<evidence type="ECO:0000256" key="1">
    <source>
        <dbReference type="ARBA" id="ARBA00004871"/>
    </source>
</evidence>
<evidence type="ECO:0000256" key="3">
    <source>
        <dbReference type="ARBA" id="ARBA00023141"/>
    </source>
</evidence>
<dbReference type="GO" id="GO:0019632">
    <property type="term" value="P:shikimate metabolic process"/>
    <property type="evidence" value="ECO:0007669"/>
    <property type="project" value="TreeGrafter"/>
</dbReference>
<dbReference type="CDD" id="cd01065">
    <property type="entry name" value="NAD_bind_Shikimate_DH"/>
    <property type="match status" value="1"/>
</dbReference>
<evidence type="ECO:0000313" key="7">
    <source>
        <dbReference type="Proteomes" id="UP000184066"/>
    </source>
</evidence>
<keyword evidence="7" id="KW-1185">Reference proteome</keyword>
<evidence type="ECO:0000259" key="4">
    <source>
        <dbReference type="Pfam" id="PF03807"/>
    </source>
</evidence>
<feature type="domain" description="Pyrroline-5-carboxylate reductase catalytic N-terminal" evidence="4">
    <location>
        <begin position="129"/>
        <end position="187"/>
    </location>
</feature>
<keyword evidence="3" id="KW-0057">Aromatic amino acid biosynthesis</keyword>
<dbReference type="GO" id="GO:0009423">
    <property type="term" value="P:chorismate biosynthetic process"/>
    <property type="evidence" value="ECO:0007669"/>
    <property type="project" value="TreeGrafter"/>
</dbReference>
<dbReference type="PANTHER" id="PTHR21089:SF1">
    <property type="entry name" value="BIFUNCTIONAL 3-DEHYDROQUINATE DEHYDRATASE_SHIKIMATE DEHYDROGENASE, CHLOROPLASTIC"/>
    <property type="match status" value="1"/>
</dbReference>
<dbReference type="InterPro" id="IPR036291">
    <property type="entry name" value="NAD(P)-bd_dom_sf"/>
</dbReference>
<dbReference type="InterPro" id="IPR046346">
    <property type="entry name" value="Aminoacid_DH-like_N_sf"/>
</dbReference>
<dbReference type="GO" id="GO:0004764">
    <property type="term" value="F:shikimate 3-dehydrogenase (NADP+) activity"/>
    <property type="evidence" value="ECO:0007669"/>
    <property type="project" value="InterPro"/>
</dbReference>
<dbReference type="Gene3D" id="3.40.50.10860">
    <property type="entry name" value="Leucine Dehydrogenase, chain A, domain 1"/>
    <property type="match status" value="1"/>
</dbReference>
<dbReference type="Pfam" id="PF03807">
    <property type="entry name" value="F420_oxidored"/>
    <property type="match status" value="1"/>
</dbReference>
<dbReference type="Gene3D" id="3.40.50.720">
    <property type="entry name" value="NAD(P)-binding Rossmann-like Domain"/>
    <property type="match status" value="1"/>
</dbReference>
<dbReference type="AlphaFoldDB" id="A0A1M7TSZ2"/>
<dbReference type="PANTHER" id="PTHR21089">
    <property type="entry name" value="SHIKIMATE DEHYDROGENASE"/>
    <property type="match status" value="1"/>
</dbReference>
<dbReference type="InterPro" id="IPR022893">
    <property type="entry name" value="Shikimate_DH_fam"/>
</dbReference>
<dbReference type="EMBL" id="FRDL01000009">
    <property type="protein sequence ID" value="SHN73857.1"/>
    <property type="molecule type" value="Genomic_DNA"/>
</dbReference>
<comment type="pathway">
    <text evidence="1">Metabolic intermediate biosynthesis; chorismate biosynthesis; chorismate from D-erythrose 4-phosphate and phosphoenolpyruvate: step 4/7.</text>
</comment>
<dbReference type="STRING" id="1189325.SAMN04488119_1096"/>
<dbReference type="InterPro" id="IPR013708">
    <property type="entry name" value="Shikimate_DH-bd_N"/>
</dbReference>
<feature type="domain" description="Shikimate dehydrogenase substrate binding N-terminal" evidence="5">
    <location>
        <begin position="11"/>
        <end position="95"/>
    </location>
</feature>
<accession>A0A1M7TSZ2</accession>
<proteinExistence type="predicted"/>
<dbReference type="InterPro" id="IPR028939">
    <property type="entry name" value="P5C_Rdtase_cat_N"/>
</dbReference>
<gene>
    <name evidence="6" type="ORF">SAMN05216200_109116</name>
</gene>
<dbReference type="RefSeq" id="WP_072748058.1">
    <property type="nucleotide sequence ID" value="NZ_FOHL01000009.1"/>
</dbReference>
<dbReference type="PRINTS" id="PR00086">
    <property type="entry name" value="LLDHDRGNASE"/>
</dbReference>
<evidence type="ECO:0000313" key="6">
    <source>
        <dbReference type="EMBL" id="SHN73857.1"/>
    </source>
</evidence>
<organism evidence="6 7">
    <name type="scientific">Oceanicella actignis</name>
    <dbReference type="NCBI Taxonomy" id="1189325"/>
    <lineage>
        <taxon>Bacteria</taxon>
        <taxon>Pseudomonadati</taxon>
        <taxon>Pseudomonadota</taxon>
        <taxon>Alphaproteobacteria</taxon>
        <taxon>Rhodobacterales</taxon>
        <taxon>Paracoccaceae</taxon>
        <taxon>Oceanicella</taxon>
    </lineage>
</organism>
<reference evidence="6 7" key="1">
    <citation type="submission" date="2016-12" db="EMBL/GenBank/DDBJ databases">
        <authorList>
            <person name="Song W.-J."/>
            <person name="Kurnit D.M."/>
        </authorList>
    </citation>
    <scope>NUCLEOTIDE SEQUENCE [LARGE SCALE GENOMIC DNA]</scope>
    <source>
        <strain evidence="6 7">CGMCC 1.10808</strain>
    </source>
</reference>
<dbReference type="Proteomes" id="UP000184066">
    <property type="component" value="Unassembled WGS sequence"/>
</dbReference>
<dbReference type="SUPFAM" id="SSF53223">
    <property type="entry name" value="Aminoacid dehydrogenase-like, N-terminal domain"/>
    <property type="match status" value="1"/>
</dbReference>
<dbReference type="OrthoDB" id="9792692at2"/>
<keyword evidence="2" id="KW-0560">Oxidoreductase</keyword>
<dbReference type="Pfam" id="PF08501">
    <property type="entry name" value="Shikimate_dh_N"/>
    <property type="match status" value="1"/>
</dbReference>